<reference evidence="1 2" key="1">
    <citation type="submission" date="2021-06" db="EMBL/GenBank/DDBJ databases">
        <authorList>
            <person name="Palmer J.M."/>
        </authorList>
    </citation>
    <scope>NUCLEOTIDE SEQUENCE [LARGE SCALE GENOMIC DNA]</scope>
    <source>
        <strain evidence="2">if_2019</strain>
        <tissue evidence="1">Muscle</tissue>
    </source>
</reference>
<keyword evidence="2" id="KW-1185">Reference proteome</keyword>
<evidence type="ECO:0000313" key="1">
    <source>
        <dbReference type="EMBL" id="MEQ2257734.1"/>
    </source>
</evidence>
<proteinExistence type="predicted"/>
<dbReference type="EMBL" id="JAHRIQ010112948">
    <property type="protein sequence ID" value="MEQ2257734.1"/>
    <property type="molecule type" value="Genomic_DNA"/>
</dbReference>
<comment type="caution">
    <text evidence="1">The sequence shown here is derived from an EMBL/GenBank/DDBJ whole genome shotgun (WGS) entry which is preliminary data.</text>
</comment>
<gene>
    <name evidence="1" type="ORF">ILYODFUR_037807</name>
</gene>
<dbReference type="Proteomes" id="UP001482620">
    <property type="component" value="Unassembled WGS sequence"/>
</dbReference>
<evidence type="ECO:0000313" key="2">
    <source>
        <dbReference type="Proteomes" id="UP001482620"/>
    </source>
</evidence>
<name>A0ABV0VKE6_9TELE</name>
<protein>
    <submittedName>
        <fullName evidence="1">Uncharacterized protein</fullName>
    </submittedName>
</protein>
<organism evidence="1 2">
    <name type="scientific">Ilyodon furcidens</name>
    <name type="common">goldbreast splitfin</name>
    <dbReference type="NCBI Taxonomy" id="33524"/>
    <lineage>
        <taxon>Eukaryota</taxon>
        <taxon>Metazoa</taxon>
        <taxon>Chordata</taxon>
        <taxon>Craniata</taxon>
        <taxon>Vertebrata</taxon>
        <taxon>Euteleostomi</taxon>
        <taxon>Actinopterygii</taxon>
        <taxon>Neopterygii</taxon>
        <taxon>Teleostei</taxon>
        <taxon>Neoteleostei</taxon>
        <taxon>Acanthomorphata</taxon>
        <taxon>Ovalentaria</taxon>
        <taxon>Atherinomorphae</taxon>
        <taxon>Cyprinodontiformes</taxon>
        <taxon>Goodeidae</taxon>
        <taxon>Ilyodon</taxon>
    </lineage>
</organism>
<sequence>MEDQNPAGSSTAPTELQNLCSLKPEPLQLEARTSEAAAETRSSPGWFLQTRFWIKQNSFISDKNKKETRFSCFLKV</sequence>
<accession>A0ABV0VKE6</accession>